<dbReference type="AlphaFoldDB" id="A0A803Q9P2"/>
<proteinExistence type="predicted"/>
<reference evidence="3" key="1">
    <citation type="submission" date="2018-11" db="EMBL/GenBank/DDBJ databases">
        <authorList>
            <person name="Grassa J C."/>
        </authorList>
    </citation>
    <scope>NUCLEOTIDE SEQUENCE [LARGE SCALE GENOMIC DNA]</scope>
</reference>
<feature type="compositionally biased region" description="Basic and acidic residues" evidence="1">
    <location>
        <begin position="21"/>
        <end position="32"/>
    </location>
</feature>
<reference evidence="3" key="2">
    <citation type="submission" date="2021-03" db="UniProtKB">
        <authorList>
            <consortium name="EnsemblPlants"/>
        </authorList>
    </citation>
    <scope>IDENTIFICATION</scope>
</reference>
<protein>
    <recommendedName>
        <fullName evidence="2">Retrotransposon gag domain-containing protein</fullName>
    </recommendedName>
</protein>
<feature type="compositionally biased region" description="Basic and acidic residues" evidence="1">
    <location>
        <begin position="54"/>
        <end position="69"/>
    </location>
</feature>
<organism evidence="3 4">
    <name type="scientific">Cannabis sativa</name>
    <name type="common">Hemp</name>
    <name type="synonym">Marijuana</name>
    <dbReference type="NCBI Taxonomy" id="3483"/>
    <lineage>
        <taxon>Eukaryota</taxon>
        <taxon>Viridiplantae</taxon>
        <taxon>Streptophyta</taxon>
        <taxon>Embryophyta</taxon>
        <taxon>Tracheophyta</taxon>
        <taxon>Spermatophyta</taxon>
        <taxon>Magnoliopsida</taxon>
        <taxon>eudicotyledons</taxon>
        <taxon>Gunneridae</taxon>
        <taxon>Pentapetalae</taxon>
        <taxon>rosids</taxon>
        <taxon>fabids</taxon>
        <taxon>Rosales</taxon>
        <taxon>Cannabaceae</taxon>
        <taxon>Cannabis</taxon>
    </lineage>
</organism>
<name>A0A803Q9P2_CANSA</name>
<dbReference type="Gramene" id="evm.model.08.1752">
    <property type="protein sequence ID" value="cds.evm.model.08.1752"/>
    <property type="gene ID" value="evm.TU.08.1752"/>
</dbReference>
<evidence type="ECO:0000313" key="4">
    <source>
        <dbReference type="Proteomes" id="UP000596661"/>
    </source>
</evidence>
<dbReference type="Proteomes" id="UP000596661">
    <property type="component" value="Chromosome 8"/>
</dbReference>
<feature type="region of interest" description="Disordered" evidence="1">
    <location>
        <begin position="1"/>
        <end position="78"/>
    </location>
</feature>
<evidence type="ECO:0000313" key="3">
    <source>
        <dbReference type="EnsemblPlants" id="cds.evm.model.08.1752"/>
    </source>
</evidence>
<dbReference type="InterPro" id="IPR005162">
    <property type="entry name" value="Retrotrans_gag_dom"/>
</dbReference>
<sequence>MLPMPKDEGQVQDCESSSSPSKERPPVRHVQETHVPLHGGGHEAHETPVVLPRPNRENNDVGGEERREPPSLIRAPLSPIRYPDLSVGTTLEEPRQSTSHAKTWFKKLKRHSITSCDQLSRDSKKEFRATKAKKLEFSSLTNVKQQPGESLKAYINRFNADASKARDVDDSGRLMALGAGITNGSHFWDSL</sequence>
<dbReference type="EMBL" id="UZAU01000716">
    <property type="status" value="NOT_ANNOTATED_CDS"/>
    <property type="molecule type" value="Genomic_DNA"/>
</dbReference>
<accession>A0A803Q9P2</accession>
<dbReference type="EnsemblPlants" id="evm.model.08.1752">
    <property type="protein sequence ID" value="cds.evm.model.08.1752"/>
    <property type="gene ID" value="evm.TU.08.1752"/>
</dbReference>
<feature type="domain" description="Retrotransposon gag" evidence="2">
    <location>
        <begin position="99"/>
        <end position="180"/>
    </location>
</feature>
<evidence type="ECO:0000259" key="2">
    <source>
        <dbReference type="Pfam" id="PF03732"/>
    </source>
</evidence>
<evidence type="ECO:0000256" key="1">
    <source>
        <dbReference type="SAM" id="MobiDB-lite"/>
    </source>
</evidence>
<keyword evidence="4" id="KW-1185">Reference proteome</keyword>
<dbReference type="Pfam" id="PF03732">
    <property type="entry name" value="Retrotrans_gag"/>
    <property type="match status" value="1"/>
</dbReference>